<evidence type="ECO:0000256" key="3">
    <source>
        <dbReference type="SAM" id="MobiDB-lite"/>
    </source>
</evidence>
<dbReference type="Gene3D" id="2.60.120.290">
    <property type="entry name" value="Spermadhesin, CUB domain"/>
    <property type="match status" value="1"/>
</dbReference>
<dbReference type="Proteomes" id="UP000663823">
    <property type="component" value="Unassembled WGS sequence"/>
</dbReference>
<dbReference type="InterPro" id="IPR000859">
    <property type="entry name" value="CUB_dom"/>
</dbReference>
<dbReference type="Proteomes" id="UP000663882">
    <property type="component" value="Unassembled WGS sequence"/>
</dbReference>
<dbReference type="InterPro" id="IPR035914">
    <property type="entry name" value="Sperma_CUB_dom_sf"/>
</dbReference>
<comment type="caution">
    <text evidence="7">The sequence shown here is derived from an EMBL/GenBank/DDBJ whole genome shotgun (WGS) entry which is preliminary data.</text>
</comment>
<feature type="region of interest" description="Disordered" evidence="3">
    <location>
        <begin position="905"/>
        <end position="930"/>
    </location>
</feature>
<keyword evidence="5" id="KW-0732">Signal</keyword>
<feature type="region of interest" description="Disordered" evidence="3">
    <location>
        <begin position="951"/>
        <end position="981"/>
    </location>
</feature>
<feature type="compositionally biased region" description="Low complexity" evidence="3">
    <location>
        <begin position="956"/>
        <end position="969"/>
    </location>
</feature>
<keyword evidence="4" id="KW-1133">Transmembrane helix</keyword>
<comment type="caution">
    <text evidence="2">Lacks conserved residue(s) required for the propagation of feature annotation.</text>
</comment>
<sequence>MTNFYIIFLFVFIFFIQQSITQNPPVVPLTNALTAIYCHNFHEAGIMTIHCRANEKIRMLDAFDVVVKNKSRLPLQCLKQKHFSMVYGDNSNHDDCKVHTSFTSACSGRENCTLHMQPIRLNSANKNCHNELVDYTMAFFECISDVFIHDVCSSQTITSSWGTLKTPNFPNPYTPNDDCWCKLSTQLQYRLLLSVIIFQLIPYDQQCIGAGLYLQSSDEQRSTQCTYLQQGHNYLSDTNSLYLNFYSRTPTVRGGFWVIYEASHPNAEVHLHCGPREKIGVPSGTPLLPTSIEPPPISSSYDYGWSRLAFNNPPNPTTPITDPMMYMHLLFTTPLPYRNTNSKVNPILTTTPVGAFTYPYGHLTTFELAYGPQGWFLRSPFISSNKTTATKFLPTTTSQLPIVKWNSTWRYIRRSWTRISTTMTTRSPTIKTTTATTSQTTTSKSTTRMTRLSTSTIKTTEQNTILLSSTTMSMPTVRNTTIQPRLLFTHNPWIYYSSNSIVSSTTTTKPKTTSTMQLPVSSFMLKPNLPSPTPWYPPAGPFDWWQWQWYTTKFKKVSLKSLTTTETSTSSMQTTTTTTTTTITTTITTTTTTTTATTTRKSTINPSTTINRKTITRRHEVTADWFKWPYTESTSPLVQRRPDYYEEEYMEWPDYFLTSKIQNARTPNSLVSFSPEQPRQQYQQISLFPIKSKWQYDNRLVTTNTPSSKGQYTQQNTGRIEERDTPRIQQNGVTNTYAHNIIRDVIEQSKKKTSEENEWLSKTDITIVAVSMLFVILLFIINLILYAVRRHHHRLQHRHLLSASTPSLLNGSRRTGINGSLQRTQLGDSTSSIVNTTNNNNNSSDILPAVGEIVIWDEKDQGGYMIGNHGEWAKIQGRQWFRSSLLKSCSKSSFSKSFRSRFQFSRQSNKKINDRHQPTSIPNPKQQQQQQQIFKYPLLLDTATLAPVPEADDYQSSSLSSSDVMMRSSAATHTSSNKISEQTTKTIQALIHAEQDHSDEYYKRIDFGTDESNYSITNGHVQGEYSILDQQTDRSLGNEVDAGRSIIISVPTMFRREEDTTTITDGADSSYNQTSSSKHLMKNTNITTRPNYLQPNNTSQMATKQSARLCKSSTNNSIIVGHCQTDFQPLDPKLLVKSTDKSLLAEHQQFYNCSQSFQLSAYDSGFFDDQISESLTIPTTKTSMITNELKNNLGKNVKKERKNIDDMLININESNEESVLSLNDLSTKDIQKLNRQKQRHVTKHVSFQS</sequence>
<evidence type="ECO:0000256" key="2">
    <source>
        <dbReference type="PROSITE-ProRule" id="PRU00059"/>
    </source>
</evidence>
<dbReference type="EMBL" id="CAJNOO010000407">
    <property type="protein sequence ID" value="CAF0934563.1"/>
    <property type="molecule type" value="Genomic_DNA"/>
</dbReference>
<feature type="disulfide bond" evidence="2">
    <location>
        <begin position="152"/>
        <end position="179"/>
    </location>
</feature>
<feature type="region of interest" description="Disordered" evidence="3">
    <location>
        <begin position="429"/>
        <end position="453"/>
    </location>
</feature>
<feature type="compositionally biased region" description="Polar residues" evidence="3">
    <location>
        <begin position="970"/>
        <end position="981"/>
    </location>
</feature>
<evidence type="ECO:0000256" key="1">
    <source>
        <dbReference type="ARBA" id="ARBA00023157"/>
    </source>
</evidence>
<dbReference type="CDD" id="cd00041">
    <property type="entry name" value="CUB"/>
    <property type="match status" value="1"/>
</dbReference>
<evidence type="ECO:0000313" key="8">
    <source>
        <dbReference type="EMBL" id="CAF3778582.1"/>
    </source>
</evidence>
<proteinExistence type="predicted"/>
<reference evidence="7" key="1">
    <citation type="submission" date="2021-02" db="EMBL/GenBank/DDBJ databases">
        <authorList>
            <person name="Nowell W R."/>
        </authorList>
    </citation>
    <scope>NUCLEOTIDE SEQUENCE</scope>
</reference>
<dbReference type="OrthoDB" id="431034at2759"/>
<keyword evidence="4" id="KW-0812">Transmembrane</keyword>
<protein>
    <recommendedName>
        <fullName evidence="6">CUB domain-containing protein</fullName>
    </recommendedName>
</protein>
<dbReference type="SMART" id="SM00042">
    <property type="entry name" value="CUB"/>
    <property type="match status" value="1"/>
</dbReference>
<dbReference type="Pfam" id="PF00431">
    <property type="entry name" value="CUB"/>
    <property type="match status" value="1"/>
</dbReference>
<dbReference type="PROSITE" id="PS01180">
    <property type="entry name" value="CUB"/>
    <property type="match status" value="1"/>
</dbReference>
<feature type="chain" id="PRO_5035683712" description="CUB domain-containing protein" evidence="5">
    <location>
        <begin position="22"/>
        <end position="1249"/>
    </location>
</feature>
<dbReference type="SUPFAM" id="SSF49854">
    <property type="entry name" value="Spermadhesin, CUB domain"/>
    <property type="match status" value="1"/>
</dbReference>
<gene>
    <name evidence="8" type="ORF">OTI717_LOCUS17061</name>
    <name evidence="7" type="ORF">RFH988_LOCUS10726</name>
</gene>
<evidence type="ECO:0000313" key="9">
    <source>
        <dbReference type="Proteomes" id="UP000663882"/>
    </source>
</evidence>
<evidence type="ECO:0000256" key="5">
    <source>
        <dbReference type="SAM" id="SignalP"/>
    </source>
</evidence>
<feature type="signal peptide" evidence="5">
    <location>
        <begin position="1"/>
        <end position="21"/>
    </location>
</feature>
<name>A0A814BYU4_9BILA</name>
<keyword evidence="1 2" id="KW-1015">Disulfide bond</keyword>
<evidence type="ECO:0000259" key="6">
    <source>
        <dbReference type="PROSITE" id="PS01180"/>
    </source>
</evidence>
<feature type="domain" description="CUB" evidence="6">
    <location>
        <begin position="152"/>
        <end position="263"/>
    </location>
</feature>
<dbReference type="AlphaFoldDB" id="A0A814BYU4"/>
<evidence type="ECO:0000313" key="7">
    <source>
        <dbReference type="EMBL" id="CAF0934563.1"/>
    </source>
</evidence>
<organism evidence="7 9">
    <name type="scientific">Rotaria sordida</name>
    <dbReference type="NCBI Taxonomy" id="392033"/>
    <lineage>
        <taxon>Eukaryota</taxon>
        <taxon>Metazoa</taxon>
        <taxon>Spiralia</taxon>
        <taxon>Gnathifera</taxon>
        <taxon>Rotifera</taxon>
        <taxon>Eurotatoria</taxon>
        <taxon>Bdelloidea</taxon>
        <taxon>Philodinida</taxon>
        <taxon>Philodinidae</taxon>
        <taxon>Rotaria</taxon>
    </lineage>
</organism>
<keyword evidence="4" id="KW-0472">Membrane</keyword>
<evidence type="ECO:0000256" key="4">
    <source>
        <dbReference type="SAM" id="Phobius"/>
    </source>
</evidence>
<accession>A0A814BYU4</accession>
<dbReference type="EMBL" id="CAJOAX010002210">
    <property type="protein sequence ID" value="CAF3778582.1"/>
    <property type="molecule type" value="Genomic_DNA"/>
</dbReference>
<feature type="transmembrane region" description="Helical" evidence="4">
    <location>
        <begin position="765"/>
        <end position="788"/>
    </location>
</feature>